<organism evidence="10 11">
    <name type="scientific">Dreissena polymorpha</name>
    <name type="common">Zebra mussel</name>
    <name type="synonym">Mytilus polymorpha</name>
    <dbReference type="NCBI Taxonomy" id="45954"/>
    <lineage>
        <taxon>Eukaryota</taxon>
        <taxon>Metazoa</taxon>
        <taxon>Spiralia</taxon>
        <taxon>Lophotrochozoa</taxon>
        <taxon>Mollusca</taxon>
        <taxon>Bivalvia</taxon>
        <taxon>Autobranchia</taxon>
        <taxon>Heteroconchia</taxon>
        <taxon>Euheterodonta</taxon>
        <taxon>Imparidentia</taxon>
        <taxon>Neoheterodontei</taxon>
        <taxon>Myida</taxon>
        <taxon>Dreissenoidea</taxon>
        <taxon>Dreissenidae</taxon>
        <taxon>Dreissena</taxon>
    </lineage>
</organism>
<dbReference type="PANTHER" id="PTHR47217:SF1">
    <property type="entry name" value="GLOBIN-LIKE PROTEIN"/>
    <property type="match status" value="1"/>
</dbReference>
<dbReference type="GO" id="GO:0005576">
    <property type="term" value="C:extracellular region"/>
    <property type="evidence" value="ECO:0007669"/>
    <property type="project" value="InterPro"/>
</dbReference>
<dbReference type="InterPro" id="IPR012292">
    <property type="entry name" value="Globin/Proto"/>
</dbReference>
<dbReference type="InterPro" id="IPR000971">
    <property type="entry name" value="Globin"/>
</dbReference>
<keyword evidence="7" id="KW-0514">Muscle protein</keyword>
<dbReference type="CDD" id="cd01040">
    <property type="entry name" value="Mb-like"/>
    <property type="match status" value="1"/>
</dbReference>
<dbReference type="InterPro" id="IPR009050">
    <property type="entry name" value="Globin-like_sf"/>
</dbReference>
<dbReference type="PROSITE" id="PS01033">
    <property type="entry name" value="GLOBIN"/>
    <property type="match status" value="1"/>
</dbReference>
<dbReference type="Pfam" id="PF00042">
    <property type="entry name" value="Globin"/>
    <property type="match status" value="1"/>
</dbReference>
<evidence type="ECO:0000256" key="5">
    <source>
        <dbReference type="ARBA" id="ARBA00022723"/>
    </source>
</evidence>
<dbReference type="OrthoDB" id="436496at2759"/>
<dbReference type="Gene3D" id="1.10.490.10">
    <property type="entry name" value="Globins"/>
    <property type="match status" value="1"/>
</dbReference>
<dbReference type="GO" id="GO:0046872">
    <property type="term" value="F:metal ion binding"/>
    <property type="evidence" value="ECO:0007669"/>
    <property type="project" value="UniProtKB-KW"/>
</dbReference>
<sequence length="167" mass="18380">MPADSRPEVEAPCASTGLLASQKVVIATSWAVMMENPTENGVEMFVRLFKNYPDVQGHFAKLSTLSVEELKRSPVLIAHAQKALAAINHLVDSLDEPGELVASIQNLAQDHQHRGVTSDDFKIVLSTLQSHLAHVLKDRYDDVTATAWKQCCDVIWSVVDADMNKNS</sequence>
<gene>
    <name evidence="10" type="ORF">DPMN_100309</name>
</gene>
<evidence type="ECO:0000256" key="2">
    <source>
        <dbReference type="ARBA" id="ARBA00022448"/>
    </source>
</evidence>
<evidence type="ECO:0000256" key="6">
    <source>
        <dbReference type="ARBA" id="ARBA00023004"/>
    </source>
</evidence>
<feature type="domain" description="Globin" evidence="9">
    <location>
        <begin position="17"/>
        <end position="164"/>
    </location>
</feature>
<dbReference type="EMBL" id="JAIWYP010000003">
    <property type="protein sequence ID" value="KAH3857697.1"/>
    <property type="molecule type" value="Genomic_DNA"/>
</dbReference>
<keyword evidence="2 8" id="KW-0813">Transport</keyword>
<keyword evidence="4 8" id="KW-0561">Oxygen transport</keyword>
<dbReference type="GO" id="GO:0005344">
    <property type="term" value="F:oxygen carrier activity"/>
    <property type="evidence" value="ECO:0007669"/>
    <property type="project" value="UniProtKB-KW"/>
</dbReference>
<reference evidence="10" key="2">
    <citation type="submission" date="2020-11" db="EMBL/GenBank/DDBJ databases">
        <authorList>
            <person name="McCartney M.A."/>
            <person name="Auch B."/>
            <person name="Kono T."/>
            <person name="Mallez S."/>
            <person name="Becker A."/>
            <person name="Gohl D.M."/>
            <person name="Silverstein K.A.T."/>
            <person name="Koren S."/>
            <person name="Bechman K.B."/>
            <person name="Herman A."/>
            <person name="Abrahante J.E."/>
            <person name="Garbe J."/>
        </authorList>
    </citation>
    <scope>NUCLEOTIDE SEQUENCE</scope>
    <source>
        <strain evidence="10">Duluth1</strain>
        <tissue evidence="10">Whole animal</tissue>
    </source>
</reference>
<keyword evidence="6" id="KW-0408">Iron</keyword>
<proteinExistence type="inferred from homology"/>
<evidence type="ECO:0000259" key="9">
    <source>
        <dbReference type="PROSITE" id="PS01033"/>
    </source>
</evidence>
<evidence type="ECO:0000313" key="10">
    <source>
        <dbReference type="EMBL" id="KAH3857697.1"/>
    </source>
</evidence>
<comment type="similarity">
    <text evidence="8">Belongs to the globin family.</text>
</comment>
<evidence type="ECO:0000256" key="7">
    <source>
        <dbReference type="ARBA" id="ARBA00023179"/>
    </source>
</evidence>
<keyword evidence="3 8" id="KW-0349">Heme</keyword>
<comment type="caution">
    <text evidence="10">The sequence shown here is derived from an EMBL/GenBank/DDBJ whole genome shotgun (WGS) entry which is preliminary data.</text>
</comment>
<dbReference type="GO" id="GO:0005833">
    <property type="term" value="C:hemoglobin complex"/>
    <property type="evidence" value="ECO:0007669"/>
    <property type="project" value="InterPro"/>
</dbReference>
<dbReference type="SUPFAM" id="SSF46458">
    <property type="entry name" value="Globin-like"/>
    <property type="match status" value="1"/>
</dbReference>
<evidence type="ECO:0000256" key="8">
    <source>
        <dbReference type="RuleBase" id="RU000356"/>
    </source>
</evidence>
<dbReference type="Proteomes" id="UP000828390">
    <property type="component" value="Unassembled WGS sequence"/>
</dbReference>
<reference evidence="10" key="1">
    <citation type="journal article" date="2019" name="bioRxiv">
        <title>The Genome of the Zebra Mussel, Dreissena polymorpha: A Resource for Invasive Species Research.</title>
        <authorList>
            <person name="McCartney M.A."/>
            <person name="Auch B."/>
            <person name="Kono T."/>
            <person name="Mallez S."/>
            <person name="Zhang Y."/>
            <person name="Obille A."/>
            <person name="Becker A."/>
            <person name="Abrahante J.E."/>
            <person name="Garbe J."/>
            <person name="Badalamenti J.P."/>
            <person name="Herman A."/>
            <person name="Mangelson H."/>
            <person name="Liachko I."/>
            <person name="Sullivan S."/>
            <person name="Sone E.D."/>
            <person name="Koren S."/>
            <person name="Silverstein K.A.T."/>
            <person name="Beckman K.B."/>
            <person name="Gohl D.M."/>
        </authorList>
    </citation>
    <scope>NUCLEOTIDE SEQUENCE</scope>
    <source>
        <strain evidence="10">Duluth1</strain>
        <tissue evidence="10">Whole animal</tissue>
    </source>
</reference>
<name>A0A9D4LHZ8_DREPO</name>
<dbReference type="PANTHER" id="PTHR47217">
    <property type="entry name" value="GLOBIN-LIKE PROTEIN"/>
    <property type="match status" value="1"/>
</dbReference>
<dbReference type="InterPro" id="IPR002336">
    <property type="entry name" value="Erythrocruorin"/>
</dbReference>
<dbReference type="PRINTS" id="PR00611">
    <property type="entry name" value="ERYTHCRUORIN"/>
</dbReference>
<dbReference type="GO" id="GO:0020037">
    <property type="term" value="F:heme binding"/>
    <property type="evidence" value="ECO:0007669"/>
    <property type="project" value="InterPro"/>
</dbReference>
<accession>A0A9D4LHZ8</accession>
<dbReference type="AlphaFoldDB" id="A0A9D4LHZ8"/>
<evidence type="ECO:0000313" key="11">
    <source>
        <dbReference type="Proteomes" id="UP000828390"/>
    </source>
</evidence>
<dbReference type="InterPro" id="IPR044399">
    <property type="entry name" value="Mb-like_M"/>
</dbReference>
<keyword evidence="11" id="KW-1185">Reference proteome</keyword>
<evidence type="ECO:0000256" key="1">
    <source>
        <dbReference type="ARBA" id="ARBA00013895"/>
    </source>
</evidence>
<protein>
    <recommendedName>
        <fullName evidence="1">Globin</fullName>
    </recommendedName>
</protein>
<evidence type="ECO:0000256" key="4">
    <source>
        <dbReference type="ARBA" id="ARBA00022621"/>
    </source>
</evidence>
<dbReference type="GO" id="GO:0019825">
    <property type="term" value="F:oxygen binding"/>
    <property type="evidence" value="ECO:0007669"/>
    <property type="project" value="InterPro"/>
</dbReference>
<evidence type="ECO:0000256" key="3">
    <source>
        <dbReference type="ARBA" id="ARBA00022617"/>
    </source>
</evidence>
<keyword evidence="5" id="KW-0479">Metal-binding</keyword>